<keyword evidence="2" id="KW-1185">Reference proteome</keyword>
<name>A0A225X274_9STRA</name>
<sequence length="85" mass="9993">MHKNLRSYQTCQRIHQLSKREEFQANEQDQAKLIEMLKTPEETMIASGNALPPPAYEVVCDIDGNEHNPIQQRARRITIRYSQKR</sequence>
<dbReference type="EMBL" id="NBNE01000042">
    <property type="protein sequence ID" value="OWZ23823.1"/>
    <property type="molecule type" value="Genomic_DNA"/>
</dbReference>
<accession>A0A225X274</accession>
<evidence type="ECO:0000313" key="1">
    <source>
        <dbReference type="EMBL" id="OWZ23823.1"/>
    </source>
</evidence>
<evidence type="ECO:0008006" key="3">
    <source>
        <dbReference type="Google" id="ProtNLM"/>
    </source>
</evidence>
<comment type="caution">
    <text evidence="1">The sequence shown here is derived from an EMBL/GenBank/DDBJ whole genome shotgun (WGS) entry which is preliminary data.</text>
</comment>
<proteinExistence type="predicted"/>
<gene>
    <name evidence="1" type="ORF">PHMEG_0001233</name>
</gene>
<organism evidence="1 2">
    <name type="scientific">Phytophthora megakarya</name>
    <dbReference type="NCBI Taxonomy" id="4795"/>
    <lineage>
        <taxon>Eukaryota</taxon>
        <taxon>Sar</taxon>
        <taxon>Stramenopiles</taxon>
        <taxon>Oomycota</taxon>
        <taxon>Peronosporomycetes</taxon>
        <taxon>Peronosporales</taxon>
        <taxon>Peronosporaceae</taxon>
        <taxon>Phytophthora</taxon>
    </lineage>
</organism>
<dbReference type="Proteomes" id="UP000198211">
    <property type="component" value="Unassembled WGS sequence"/>
</dbReference>
<protein>
    <recommendedName>
        <fullName evidence="3">Reverse transcriptase</fullName>
    </recommendedName>
</protein>
<dbReference type="AlphaFoldDB" id="A0A225X274"/>
<reference evidence="2" key="1">
    <citation type="submission" date="2017-03" db="EMBL/GenBank/DDBJ databases">
        <title>Phytopthora megakarya and P. palmivora, two closely related causual agents of cacao black pod achieved similar genome size and gene model numbers by different mechanisms.</title>
        <authorList>
            <person name="Ali S."/>
            <person name="Shao J."/>
            <person name="Larry D.J."/>
            <person name="Kronmiller B."/>
            <person name="Shen D."/>
            <person name="Strem M.D."/>
            <person name="Melnick R.L."/>
            <person name="Guiltinan M.J."/>
            <person name="Tyler B.M."/>
            <person name="Meinhardt L.W."/>
            <person name="Bailey B.A."/>
        </authorList>
    </citation>
    <scope>NUCLEOTIDE SEQUENCE [LARGE SCALE GENOMIC DNA]</scope>
    <source>
        <strain evidence="2">zdho120</strain>
    </source>
</reference>
<evidence type="ECO:0000313" key="2">
    <source>
        <dbReference type="Proteomes" id="UP000198211"/>
    </source>
</evidence>